<dbReference type="Proteomes" id="UP000326532">
    <property type="component" value="Unassembled WGS sequence"/>
</dbReference>
<keyword evidence="4" id="KW-1185">Reference proteome</keyword>
<keyword evidence="2" id="KW-0732">Signal</keyword>
<gene>
    <name evidence="3" type="ORF">BDV34DRAFT_222279</name>
</gene>
<keyword evidence="1" id="KW-0812">Transmembrane</keyword>
<keyword evidence="1" id="KW-1133">Transmembrane helix</keyword>
<keyword evidence="1" id="KW-0472">Membrane</keyword>
<reference evidence="3 4" key="1">
    <citation type="submission" date="2019-04" db="EMBL/GenBank/DDBJ databases">
        <title>Fungal friends and foes A comparative genomics study of 23 Aspergillus species from section Flavi.</title>
        <authorList>
            <consortium name="DOE Joint Genome Institute"/>
            <person name="Kjaerbolling I."/>
            <person name="Vesth T.C."/>
            <person name="Frisvad J.C."/>
            <person name="Nybo J.L."/>
            <person name="Theobald S."/>
            <person name="Kildgaard S."/>
            <person name="Petersen T.I."/>
            <person name="Kuo A."/>
            <person name="Sato A."/>
            <person name="Lyhne E.K."/>
            <person name="Kogle M.E."/>
            <person name="Wiebenga A."/>
            <person name="Kun R.S."/>
            <person name="Lubbers R.J."/>
            <person name="Makela M.R."/>
            <person name="Barry K."/>
            <person name="Chovatia M."/>
            <person name="Clum A."/>
            <person name="Daum C."/>
            <person name="Haridas S."/>
            <person name="He G."/>
            <person name="LaButti K."/>
            <person name="Lipzen A."/>
            <person name="Mondo S."/>
            <person name="Pangilinan J."/>
            <person name="Riley R."/>
            <person name="Salamov A."/>
            <person name="Simmons B.A."/>
            <person name="Magnuson J.K."/>
            <person name="Henrissat B."/>
            <person name="Mortensen U.H."/>
            <person name="Larsen T.O."/>
            <person name="De vries R.P."/>
            <person name="Grigoriev I.V."/>
            <person name="Machida M."/>
            <person name="Baker S.E."/>
            <person name="Andersen M.R."/>
        </authorList>
    </citation>
    <scope>NUCLEOTIDE SEQUENCE [LARGE SCALE GENOMIC DNA]</scope>
    <source>
        <strain evidence="3 4">CBS 117618</strain>
    </source>
</reference>
<dbReference type="VEuPathDB" id="FungiDB:BDV34DRAFT_222279"/>
<evidence type="ECO:0000256" key="2">
    <source>
        <dbReference type="SAM" id="SignalP"/>
    </source>
</evidence>
<dbReference type="AlphaFoldDB" id="A0A5N6DUF0"/>
<feature type="transmembrane region" description="Helical" evidence="1">
    <location>
        <begin position="117"/>
        <end position="139"/>
    </location>
</feature>
<evidence type="ECO:0000313" key="4">
    <source>
        <dbReference type="Proteomes" id="UP000326532"/>
    </source>
</evidence>
<feature type="transmembrane region" description="Helical" evidence="1">
    <location>
        <begin position="151"/>
        <end position="170"/>
    </location>
</feature>
<proteinExistence type="predicted"/>
<protein>
    <submittedName>
        <fullName evidence="3">Uncharacterized protein</fullName>
    </submittedName>
</protein>
<accession>A0A5N6DUF0</accession>
<sequence>MLHFCVICGVLICRTSFAPGVLPDDDLQWYQQLRVVWRRESSDAATLSGVGYLDSDDRVIASLGPESSYRDANATLEEYIPLTMKVPSSLRASSSMRHAGTFCYRGFLKVYQTLVDFRLYFTICCIVLPGVGTAMFGQVTISEARFSSKSLLAILLGKLLMKGIVIFWLSPCNLGMWQSYYVFVSGTNLSQCLPAPQSYGF</sequence>
<organism evidence="3 4">
    <name type="scientific">Aspergillus parasiticus</name>
    <dbReference type="NCBI Taxonomy" id="5067"/>
    <lineage>
        <taxon>Eukaryota</taxon>
        <taxon>Fungi</taxon>
        <taxon>Dikarya</taxon>
        <taxon>Ascomycota</taxon>
        <taxon>Pezizomycotina</taxon>
        <taxon>Eurotiomycetes</taxon>
        <taxon>Eurotiomycetidae</taxon>
        <taxon>Eurotiales</taxon>
        <taxon>Aspergillaceae</taxon>
        <taxon>Aspergillus</taxon>
        <taxon>Aspergillus subgen. Circumdati</taxon>
    </lineage>
</organism>
<feature type="chain" id="PRO_5024797633" evidence="2">
    <location>
        <begin position="24"/>
        <end position="201"/>
    </location>
</feature>
<name>A0A5N6DUF0_ASPPA</name>
<evidence type="ECO:0000256" key="1">
    <source>
        <dbReference type="SAM" id="Phobius"/>
    </source>
</evidence>
<evidence type="ECO:0000313" key="3">
    <source>
        <dbReference type="EMBL" id="KAB8208597.1"/>
    </source>
</evidence>
<feature type="signal peptide" evidence="2">
    <location>
        <begin position="1"/>
        <end position="23"/>
    </location>
</feature>
<dbReference type="EMBL" id="ML734950">
    <property type="protein sequence ID" value="KAB8208597.1"/>
    <property type="molecule type" value="Genomic_DNA"/>
</dbReference>